<feature type="region of interest" description="Disordered" evidence="1">
    <location>
        <begin position="342"/>
        <end position="371"/>
    </location>
</feature>
<keyword evidence="2" id="KW-0687">Ribonucleoprotein</keyword>
<proteinExistence type="predicted"/>
<feature type="region of interest" description="Disordered" evidence="1">
    <location>
        <begin position="279"/>
        <end position="304"/>
    </location>
</feature>
<evidence type="ECO:0000313" key="3">
    <source>
        <dbReference type="Proteomes" id="UP000011976"/>
    </source>
</evidence>
<reference evidence="3" key="1">
    <citation type="journal article" date="2013" name="Genome Announc.">
        <title>Genome sequence of the basidiomycetous yeast Pseudozyma antarctica T-34, a producer of the glycolipid biosurfactants mannosylerythritol lipids.</title>
        <authorList>
            <person name="Morita T."/>
            <person name="Koike H."/>
            <person name="Koyama Y."/>
            <person name="Hagiwara H."/>
            <person name="Ito E."/>
            <person name="Fukuoka T."/>
            <person name="Imura T."/>
            <person name="Machida M."/>
            <person name="Kitamoto D."/>
        </authorList>
    </citation>
    <scope>NUCLEOTIDE SEQUENCE [LARGE SCALE GENOMIC DNA]</scope>
    <source>
        <strain evidence="3">T-34</strain>
    </source>
</reference>
<dbReference type="AlphaFoldDB" id="M9LS76"/>
<accession>M9LS76</accession>
<sequence length="991" mass="109786">MTVMGSPTPYAHVRRIHAQQDAPLQLNILDSFKTPPSRASGPSPTPRSLLPLRSHGTLIQPYVLFLAKLVNLTQVSAVNEFVSNIERVANEPALKGYPIDTAATKLGCLTRGVKAPLWHRAKPVELEVALARLFDAAAMGLGNYETSAHLKDHSDILASPCDILAAITGAVDSSATETIKHGSGIRAQMLTSAKTPSLMTNLQSSPGSIKQAHGPPPIKYKRTGDVLLRLQTTNFILLKGGNLNLFPPRAAIQSSSGDLRRNKNRQACIMVFVRATPRPARTRDRAQRSHLSGRNAAGTSTRRVRQRYLKNNNHASLDRVQRLLKEAGVNIGPMPASLSCDTCSASNPPWPRSQQDDKLSGPRPQGQARASSCQMHLALALLIPRALPIDAQILNDSCKNYILRDVCFENKDFPPDDILSFAKHELQQHLNTLPPIQPQSHAKERHQSPATLSALTSPPRLPRNSTSPPQTEAIVLKEPNNAPKEESNSTDKALSDDSLALNQHRALSPRHSRSHHAAPGLQVAGLAQVGGGHQNELTSLESTGTCTIADLPQGCKPATAKWVFKTKRNAHRAITKYKDGVDYHKTFLPVFAHHFQKRSMKTLDKITGTEHQSSPQTDGKRTNAGSKYSELPHTTPTPKLRCEVAVNGQELAILLTSSSYVLYHATGLELNMDKTGTCSLKGSASPLSAEDVPVLPAQAKDDDGQEGEYGLPWNPIRWGFLVLSAEKGHWDIDLAQLELHIQEMRLQLDATASITSWVRVWNSYMNSFFVINFGKPAKCLGTDHIRTCMLSFEVAQQRLLQVDGSRHHNLTDMVRTMIEERFGLRQGIVQKARYGAYRRFDRLVERWDHAMLRRRSRGFDVDENNTFMTFQSFVRYAEETEPALCSAYSTLLKDLKGAEEDIGVELIFDDQLADGWLASQRAATKARTPFYWKRIRQLYGAEALEYYGLLKMAEAGSLPMGVTATCHPRKYIGKIEKLKRALVTWKAFHHS</sequence>
<dbReference type="PANTHER" id="PTHR37015">
    <property type="entry name" value="REVERSE TRANSCRIPTASE DOMAIN-CONTAINING PROTEIN"/>
    <property type="match status" value="1"/>
</dbReference>
<feature type="region of interest" description="Disordered" evidence="1">
    <location>
        <begin position="435"/>
        <end position="494"/>
    </location>
</feature>
<dbReference type="GO" id="GO:0005840">
    <property type="term" value="C:ribosome"/>
    <property type="evidence" value="ECO:0007669"/>
    <property type="project" value="UniProtKB-KW"/>
</dbReference>
<dbReference type="PANTHER" id="PTHR37015:SF2">
    <property type="entry name" value="REVERSE TRANSCRIPTASE DOMAIN-CONTAINING PROTEIN"/>
    <property type="match status" value="1"/>
</dbReference>
<evidence type="ECO:0000313" key="2">
    <source>
        <dbReference type="EMBL" id="GAC76376.1"/>
    </source>
</evidence>
<feature type="region of interest" description="Disordered" evidence="1">
    <location>
        <begin position="606"/>
        <end position="635"/>
    </location>
</feature>
<organism evidence="2 3">
    <name type="scientific">Pseudozyma antarctica (strain T-34)</name>
    <name type="common">Yeast</name>
    <name type="synonym">Candida antarctica</name>
    <dbReference type="NCBI Taxonomy" id="1151754"/>
    <lineage>
        <taxon>Eukaryota</taxon>
        <taxon>Fungi</taxon>
        <taxon>Dikarya</taxon>
        <taxon>Basidiomycota</taxon>
        <taxon>Ustilaginomycotina</taxon>
        <taxon>Ustilaginomycetes</taxon>
        <taxon>Ustilaginales</taxon>
        <taxon>Ustilaginaceae</taxon>
        <taxon>Moesziomyces</taxon>
    </lineage>
</organism>
<dbReference type="STRING" id="1151754.M9LS76"/>
<gene>
    <name evidence="2" type="ORF">PANT_21d00001</name>
</gene>
<evidence type="ECO:0000256" key="1">
    <source>
        <dbReference type="SAM" id="MobiDB-lite"/>
    </source>
</evidence>
<feature type="compositionally biased region" description="Polar residues" evidence="1">
    <location>
        <begin position="289"/>
        <end position="301"/>
    </location>
</feature>
<dbReference type="Proteomes" id="UP000011976">
    <property type="component" value="Unassembled WGS sequence"/>
</dbReference>
<name>M9LS76_PSEA3</name>
<dbReference type="EMBL" id="DF196787">
    <property type="protein sequence ID" value="GAC76376.1"/>
    <property type="molecule type" value="Genomic_DNA"/>
</dbReference>
<keyword evidence="2" id="KW-0689">Ribosomal protein</keyword>
<feature type="compositionally biased region" description="Basic and acidic residues" evidence="1">
    <location>
        <begin position="483"/>
        <end position="494"/>
    </location>
</feature>
<protein>
    <submittedName>
        <fullName evidence="2">40s ribosomal protein S27</fullName>
    </submittedName>
</protein>